<dbReference type="HOGENOM" id="CLU_309917_0_0_6"/>
<evidence type="ECO:0000313" key="3">
    <source>
        <dbReference type="EMBL" id="AGG89933.1"/>
    </source>
</evidence>
<dbReference type="eggNOG" id="COG1196">
    <property type="taxonomic scope" value="Bacteria"/>
</dbReference>
<dbReference type="InterPro" id="IPR009628">
    <property type="entry name" value="Phage_tape_measure_N"/>
</dbReference>
<feature type="domain" description="Bacteriophage tail tape measure N-terminal" evidence="2">
    <location>
        <begin position="65"/>
        <end position="255"/>
    </location>
</feature>
<protein>
    <submittedName>
        <fullName evidence="3">Prophage tail length tape measure protein/Lambda phage tail tape-measure protein (Tape_meas_lam_C)</fullName>
    </submittedName>
</protein>
<reference evidence="3 4" key="1">
    <citation type="submission" date="2012-04" db="EMBL/GenBank/DDBJ databases">
        <title>Complete genome of Rhodanobacter sp. 2APBS1.</title>
        <authorList>
            <consortium name="US DOE Joint Genome Institute"/>
            <person name="Huntemann M."/>
            <person name="Wei C.-L."/>
            <person name="Han J."/>
            <person name="Detter J.C."/>
            <person name="Han C."/>
            <person name="Tapia R."/>
            <person name="Munk A.C.C."/>
            <person name="Chen A."/>
            <person name="Krypides N."/>
            <person name="Mavromatis K."/>
            <person name="Markowitz V."/>
            <person name="Szeto E."/>
            <person name="Ivanova N."/>
            <person name="Mikhailova N."/>
            <person name="Ovchinnikova G."/>
            <person name="Pagani I."/>
            <person name="Pati A."/>
            <person name="Goodwin L."/>
            <person name="Peters L."/>
            <person name="Pitluck S."/>
            <person name="Woyke T."/>
            <person name="Prakash O."/>
            <person name="Elkins J."/>
            <person name="Brown S."/>
            <person name="Palumbo A."/>
            <person name="Hemme C."/>
            <person name="Zhou J."/>
            <person name="Watson D."/>
            <person name="Jardine P."/>
            <person name="Kostka J."/>
            <person name="Green S."/>
        </authorList>
    </citation>
    <scope>NUCLEOTIDE SEQUENCE [LARGE SCALE GENOMIC DNA]</scope>
    <source>
        <strain evidence="3 4">2APBS1</strain>
    </source>
</reference>
<dbReference type="Pfam" id="PF06791">
    <property type="entry name" value="TMP_2"/>
    <property type="match status" value="1"/>
</dbReference>
<dbReference type="OrthoDB" id="5950054at2"/>
<evidence type="ECO:0000313" key="4">
    <source>
        <dbReference type="Proteomes" id="UP000011859"/>
    </source>
</evidence>
<proteinExistence type="predicted"/>
<keyword evidence="1" id="KW-0175">Coiled coil</keyword>
<dbReference type="Proteomes" id="UP000011859">
    <property type="component" value="Chromosome"/>
</dbReference>
<dbReference type="KEGG" id="rhd:R2APBS1_2856"/>
<accession>M4NJS5</accession>
<name>M4NJS5_9GAMM</name>
<feature type="coiled-coil region" evidence="1">
    <location>
        <begin position="9"/>
        <end position="36"/>
    </location>
</feature>
<dbReference type="eggNOG" id="COG5281">
    <property type="taxonomic scope" value="Bacteria"/>
</dbReference>
<dbReference type="RefSeq" id="WP_015448403.1">
    <property type="nucleotide sequence ID" value="NC_020541.1"/>
</dbReference>
<dbReference type="EMBL" id="CP003470">
    <property type="protein sequence ID" value="AGG89933.1"/>
    <property type="molecule type" value="Genomic_DNA"/>
</dbReference>
<keyword evidence="4" id="KW-1185">Reference proteome</keyword>
<evidence type="ECO:0000259" key="2">
    <source>
        <dbReference type="Pfam" id="PF06791"/>
    </source>
</evidence>
<organism evidence="3 4">
    <name type="scientific">Rhodanobacter denitrificans</name>
    <dbReference type="NCBI Taxonomy" id="666685"/>
    <lineage>
        <taxon>Bacteria</taxon>
        <taxon>Pseudomonadati</taxon>
        <taxon>Pseudomonadota</taxon>
        <taxon>Gammaproteobacteria</taxon>
        <taxon>Lysobacterales</taxon>
        <taxon>Rhodanobacteraceae</taxon>
        <taxon>Rhodanobacter</taxon>
    </lineage>
</organism>
<gene>
    <name evidence="3" type="ORF">R2APBS1_2856</name>
</gene>
<feature type="coiled-coil region" evidence="1">
    <location>
        <begin position="599"/>
        <end position="626"/>
    </location>
</feature>
<dbReference type="AlphaFoldDB" id="M4NJS5"/>
<dbReference type="STRING" id="666685.R2APBS1_2856"/>
<evidence type="ECO:0000256" key="1">
    <source>
        <dbReference type="SAM" id="Coils"/>
    </source>
</evidence>
<sequence>MADRNLEIALRIKADLESARQQLDELNKSVKATGDNSKASADKIAAVGERIGEMEAEAAQANKTLGQTGKVADATAGKARNLGQELASLARNLANGNFRSAASDLEQIGKSTLISAGRSSMVGVAVGATTAALALLAVAAVKGYQEEQRLNREIIATGNYAGVTTGMLRGMAEQLSGPVGTANQTLSLLVASGRVAGTELQKAAQASIDLATVTGTSVDKAVTQILRLREDPVRAIAELDAQYHLLSLTQYESIKALAAQGNAEAAATLAQDSAAAALAGRAAQVRQNLGLLERAWAEVRDTASAAWAAMKGVGRPGSNVDDVAAADKGLQAIKNRLPQTKSLTDQQLLAAAKNASDPNHAFFAGDLGTIQQLVSQKNAAQAGANFERWVAETEGEQRQLDTLGKQASDVMTRYLQSAKSDEAKAAEIASVKEATQKLIAANPSSAAKYLADEKTALAYIEKKYQPPKEPKARDTTNALAAAQKQLQDQILNLGNTALGPVTGIWDKYTKAMLDAASAGGKAIKAGGDVAAVQAQVSQVQTLAAQARDRALAEQSRGLNIAYLQATGQQAEAARLQIEQQYGALLEDLQRRGDAAGVRLVKSLINVGEARAQLQQLQQQVDAILASQGRQEQNIQAEQQAGLISEYSARKQILDLHHATAAQLDALLPKMRELVAATGDPRAVEQLKNLEAELGRLKLQTNDLKTAFESGLTSGLEQALEGLATRTMTVGEAFKTLARTVVQSLAQVAARALAAKTIEGLSNLFGGGDQKADVSAGATKLTVAGGVVGGAAVMLGSSADKLQAAATTLLIANSVGSVGGFAEGGYTGHGGKYEVAGVVHRGEGVLTQKEVNALGGPSGFYALRHAIAYGYAEGGYVNALRDAPRLPATTSRTRLPTVAANDAHAAPQINQRIVVGLDTSALDDWATSSSFEESVKVVIGRNPSFIRQSVR</sequence>